<dbReference type="AlphaFoldDB" id="A0A3M7M6R4"/>
<sequence length="87" mass="9525">MWFAIKTIPPPNSSISSTSPTTAHQYSQPHSTFGRDATEDGVELPSCAISSSSWSSHNLYIFPLHRSTADTTAPHRNSIAHKRVVFA</sequence>
<keyword evidence="3" id="KW-1185">Reference proteome</keyword>
<evidence type="ECO:0000313" key="3">
    <source>
        <dbReference type="Proteomes" id="UP000265663"/>
    </source>
</evidence>
<dbReference type="EMBL" id="KE747824">
    <property type="protein sequence ID" value="RMZ70165.1"/>
    <property type="molecule type" value="Genomic_DNA"/>
</dbReference>
<organism evidence="2 3">
    <name type="scientific">Pyrenophora seminiperda CCB06</name>
    <dbReference type="NCBI Taxonomy" id="1302712"/>
    <lineage>
        <taxon>Eukaryota</taxon>
        <taxon>Fungi</taxon>
        <taxon>Dikarya</taxon>
        <taxon>Ascomycota</taxon>
        <taxon>Pezizomycotina</taxon>
        <taxon>Dothideomycetes</taxon>
        <taxon>Pleosporomycetidae</taxon>
        <taxon>Pleosporales</taxon>
        <taxon>Pleosporineae</taxon>
        <taxon>Pleosporaceae</taxon>
        <taxon>Pyrenophora</taxon>
    </lineage>
</organism>
<dbReference type="Proteomes" id="UP000265663">
    <property type="component" value="Unassembled WGS sequence"/>
</dbReference>
<feature type="compositionally biased region" description="Low complexity" evidence="1">
    <location>
        <begin position="13"/>
        <end position="22"/>
    </location>
</feature>
<name>A0A3M7M6R4_9PLEO</name>
<feature type="region of interest" description="Disordered" evidence="1">
    <location>
        <begin position="1"/>
        <end position="38"/>
    </location>
</feature>
<evidence type="ECO:0000313" key="2">
    <source>
        <dbReference type="EMBL" id="RMZ70165.1"/>
    </source>
</evidence>
<protein>
    <submittedName>
        <fullName evidence="2">Uncharacterized protein</fullName>
    </submittedName>
</protein>
<evidence type="ECO:0000256" key="1">
    <source>
        <dbReference type="SAM" id="MobiDB-lite"/>
    </source>
</evidence>
<gene>
    <name evidence="2" type="ORF">GMOD_00000225</name>
</gene>
<proteinExistence type="predicted"/>
<accession>A0A3M7M6R4</accession>
<reference evidence="2 3" key="1">
    <citation type="journal article" date="2014" name="PLoS ONE">
        <title>De novo Genome Assembly of the Fungal Plant Pathogen Pyrenophora semeniperda.</title>
        <authorList>
            <person name="Soliai M.M."/>
            <person name="Meyer S.E."/>
            <person name="Udall J.A."/>
            <person name="Elzinga D.E."/>
            <person name="Hermansen R.A."/>
            <person name="Bodily P.M."/>
            <person name="Hart A.A."/>
            <person name="Coleman C.E."/>
        </authorList>
    </citation>
    <scope>NUCLEOTIDE SEQUENCE [LARGE SCALE GENOMIC DNA]</scope>
    <source>
        <strain evidence="2 3">CCB06</strain>
        <tissue evidence="2">Mycelium</tissue>
    </source>
</reference>